<accession>A0A1G2CJI9</accession>
<comment type="caution">
    <text evidence="3">The sequence shown here is derived from an EMBL/GenBank/DDBJ whole genome shotgun (WGS) entry which is preliminary data.</text>
</comment>
<dbReference type="STRING" id="1798652.A3A43_01795"/>
<dbReference type="InterPro" id="IPR000620">
    <property type="entry name" value="EamA_dom"/>
</dbReference>
<gene>
    <name evidence="3" type="ORF">A3A43_01795</name>
</gene>
<name>A0A1G2CJI9_9BACT</name>
<dbReference type="PANTHER" id="PTHR22911">
    <property type="entry name" value="ACYL-MALONYL CONDENSING ENZYME-RELATED"/>
    <property type="match status" value="1"/>
</dbReference>
<sequence length="284" mass="31144">MITTFGLTLALAAAILFTTYGLVSRVLAKSSSDPLAFSVLYGVWSSLIATLLFLFEPWRFGDITLGVLFITFLATVLFAIFQGTEFFSRKYLEASRLTVLFQITPVITFVASVFFLREGVSLEKIIAITLIALGNIIAVYKHGGYITPRGLLFGLITVCSLGLAYVADKAVFEYYPIGLYIIITYLVPSFYASFLLGGEWGTRLKNETRATSWKIPLLGAISVLGYYLMLSTFRVAEASVAIPIIYISTILTAFGGVVILKETTNIPQKLLGAVFVFLGVILLK</sequence>
<feature type="transmembrane region" description="Helical" evidence="1">
    <location>
        <begin position="38"/>
        <end position="56"/>
    </location>
</feature>
<feature type="transmembrane region" description="Helical" evidence="1">
    <location>
        <begin position="240"/>
        <end position="260"/>
    </location>
</feature>
<keyword evidence="1" id="KW-1133">Transmembrane helix</keyword>
<evidence type="ECO:0000313" key="3">
    <source>
        <dbReference type="EMBL" id="OGZ00900.1"/>
    </source>
</evidence>
<feature type="transmembrane region" description="Helical" evidence="1">
    <location>
        <begin position="94"/>
        <end position="115"/>
    </location>
</feature>
<feature type="transmembrane region" description="Helical" evidence="1">
    <location>
        <begin position="146"/>
        <end position="167"/>
    </location>
</feature>
<feature type="domain" description="EamA" evidence="2">
    <location>
        <begin position="5"/>
        <end position="138"/>
    </location>
</feature>
<dbReference type="Gene3D" id="1.10.3730.20">
    <property type="match status" value="1"/>
</dbReference>
<feature type="transmembrane region" description="Helical" evidence="1">
    <location>
        <begin position="63"/>
        <end position="82"/>
    </location>
</feature>
<feature type="transmembrane region" description="Helical" evidence="1">
    <location>
        <begin position="174"/>
        <end position="195"/>
    </location>
</feature>
<dbReference type="GO" id="GO:0016020">
    <property type="term" value="C:membrane"/>
    <property type="evidence" value="ECO:0007669"/>
    <property type="project" value="InterPro"/>
</dbReference>
<reference evidence="3 4" key="1">
    <citation type="journal article" date="2016" name="Nat. Commun.">
        <title>Thousands of microbial genomes shed light on interconnected biogeochemical processes in an aquifer system.</title>
        <authorList>
            <person name="Anantharaman K."/>
            <person name="Brown C.T."/>
            <person name="Hug L.A."/>
            <person name="Sharon I."/>
            <person name="Castelle C.J."/>
            <person name="Probst A.J."/>
            <person name="Thomas B.C."/>
            <person name="Singh A."/>
            <person name="Wilkins M.J."/>
            <person name="Karaoz U."/>
            <person name="Brodie E.L."/>
            <person name="Williams K.H."/>
            <person name="Hubbard S.S."/>
            <person name="Banfield J.F."/>
        </authorList>
    </citation>
    <scope>NUCLEOTIDE SEQUENCE [LARGE SCALE GENOMIC DNA]</scope>
</reference>
<protein>
    <recommendedName>
        <fullName evidence="2">EamA domain-containing protein</fullName>
    </recommendedName>
</protein>
<organism evidence="3 4">
    <name type="scientific">Candidatus Liptonbacteria bacterium RIFCSPLOWO2_01_FULL_56_20</name>
    <dbReference type="NCBI Taxonomy" id="1798652"/>
    <lineage>
        <taxon>Bacteria</taxon>
        <taxon>Candidatus Liptoniibacteriota</taxon>
    </lineage>
</organism>
<feature type="transmembrane region" description="Helical" evidence="1">
    <location>
        <begin position="266"/>
        <end position="283"/>
    </location>
</feature>
<feature type="transmembrane region" description="Helical" evidence="1">
    <location>
        <begin position="215"/>
        <end position="233"/>
    </location>
</feature>
<dbReference type="Proteomes" id="UP000178495">
    <property type="component" value="Unassembled WGS sequence"/>
</dbReference>
<dbReference type="AlphaFoldDB" id="A0A1G2CJI9"/>
<proteinExistence type="predicted"/>
<feature type="transmembrane region" description="Helical" evidence="1">
    <location>
        <begin position="122"/>
        <end position="140"/>
    </location>
</feature>
<evidence type="ECO:0000313" key="4">
    <source>
        <dbReference type="Proteomes" id="UP000178495"/>
    </source>
</evidence>
<keyword evidence="1" id="KW-0812">Transmembrane</keyword>
<keyword evidence="1" id="KW-0472">Membrane</keyword>
<evidence type="ECO:0000256" key="1">
    <source>
        <dbReference type="SAM" id="Phobius"/>
    </source>
</evidence>
<dbReference type="InterPro" id="IPR037185">
    <property type="entry name" value="EmrE-like"/>
</dbReference>
<dbReference type="EMBL" id="MHLC01000025">
    <property type="protein sequence ID" value="OGZ00900.1"/>
    <property type="molecule type" value="Genomic_DNA"/>
</dbReference>
<evidence type="ECO:0000259" key="2">
    <source>
        <dbReference type="Pfam" id="PF00892"/>
    </source>
</evidence>
<feature type="domain" description="EamA" evidence="2">
    <location>
        <begin position="149"/>
        <end position="283"/>
    </location>
</feature>
<dbReference type="Pfam" id="PF00892">
    <property type="entry name" value="EamA"/>
    <property type="match status" value="2"/>
</dbReference>
<dbReference type="SUPFAM" id="SSF103481">
    <property type="entry name" value="Multidrug resistance efflux transporter EmrE"/>
    <property type="match status" value="2"/>
</dbReference>